<dbReference type="Proteomes" id="UP000521748">
    <property type="component" value="Unassembled WGS sequence"/>
</dbReference>
<comment type="caution">
    <text evidence="2">The sequence shown here is derived from an EMBL/GenBank/DDBJ whole genome shotgun (WGS) entry which is preliminary data.</text>
</comment>
<protein>
    <submittedName>
        <fullName evidence="2">Uncharacterized protein</fullName>
    </submittedName>
</protein>
<feature type="chain" id="PRO_5030904938" evidence="1">
    <location>
        <begin position="29"/>
        <end position="355"/>
    </location>
</feature>
<evidence type="ECO:0000313" key="2">
    <source>
        <dbReference type="EMBL" id="NYE95611.1"/>
    </source>
</evidence>
<dbReference type="AlphaFoldDB" id="A0A7Y9LU41"/>
<reference evidence="2 3" key="1">
    <citation type="submission" date="2020-07" db="EMBL/GenBank/DDBJ databases">
        <title>Sequencing the genomes of 1000 actinobacteria strains.</title>
        <authorList>
            <person name="Klenk H.-P."/>
        </authorList>
    </citation>
    <scope>NUCLEOTIDE SEQUENCE [LARGE SCALE GENOMIC DNA]</scope>
    <source>
        <strain evidence="2 3">DSM 102047</strain>
    </source>
</reference>
<keyword evidence="1" id="KW-0732">Signal</keyword>
<keyword evidence="3" id="KW-1185">Reference proteome</keyword>
<gene>
    <name evidence="2" type="ORF">FHU41_001861</name>
</gene>
<proteinExistence type="predicted"/>
<accession>A0A7Y9LU41</accession>
<dbReference type="RefSeq" id="WP_179389373.1">
    <property type="nucleotide sequence ID" value="NZ_JACBYQ010000002.1"/>
</dbReference>
<evidence type="ECO:0000313" key="3">
    <source>
        <dbReference type="Proteomes" id="UP000521748"/>
    </source>
</evidence>
<organism evidence="2 3">
    <name type="scientific">Psychromicrobium silvestre</name>
    <dbReference type="NCBI Taxonomy" id="1645614"/>
    <lineage>
        <taxon>Bacteria</taxon>
        <taxon>Bacillati</taxon>
        <taxon>Actinomycetota</taxon>
        <taxon>Actinomycetes</taxon>
        <taxon>Micrococcales</taxon>
        <taxon>Micrococcaceae</taxon>
        <taxon>Psychromicrobium</taxon>
    </lineage>
</organism>
<dbReference type="EMBL" id="JACBYQ010000002">
    <property type="protein sequence ID" value="NYE95611.1"/>
    <property type="molecule type" value="Genomic_DNA"/>
</dbReference>
<evidence type="ECO:0000256" key="1">
    <source>
        <dbReference type="SAM" id="SignalP"/>
    </source>
</evidence>
<feature type="signal peptide" evidence="1">
    <location>
        <begin position="1"/>
        <end position="28"/>
    </location>
</feature>
<sequence length="355" mass="37413">MQISRRAALGVAPAAFGAIFLNVGSAHASGETSTISTEMTSSQANGVKITVTAVPQTCFNPGFTRAITWQQPLRIDFSGKISKLGGTRLIINFDNRVARWTGIPAIWTHGGNPAEVSSHTTGTPNPMMDQLQINLPAQLSDIAPGAAAAQLYLPLDTLPLYPLDNIAPVNPTKIEVEALPKFLLVCTATIPEIAGTPWGAELSAVWARLNLSGKGYSVPRSVRIQSVGPGPIPAGTLLKFTGDSGVVASLDLGSAVLTETGAPFPTVIRTGSKKLPNSLHRELILKQDIPAKTSITLNLISTTNQQKLSDRDVSFATVELIATKGKSALVRQTGRYSLSRVTSSGKAQLSDSLIS</sequence>
<name>A0A7Y9LU41_9MICC</name>